<dbReference type="RefSeq" id="WP_157300785.1">
    <property type="nucleotide sequence ID" value="NZ_BAAAZB010000005.1"/>
</dbReference>
<comment type="caution">
    <text evidence="2">The sequence shown here is derived from an EMBL/GenBank/DDBJ whole genome shotgun (WGS) entry which is preliminary data.</text>
</comment>
<accession>A0A6N8JCT9</accession>
<dbReference type="Proteomes" id="UP000468388">
    <property type="component" value="Unassembled WGS sequence"/>
</dbReference>
<protein>
    <submittedName>
        <fullName evidence="2">Uncharacterized protein</fullName>
    </submittedName>
</protein>
<organism evidence="2 3">
    <name type="scientific">Chitinophaga oryziterrae</name>
    <dbReference type="NCBI Taxonomy" id="1031224"/>
    <lineage>
        <taxon>Bacteria</taxon>
        <taxon>Pseudomonadati</taxon>
        <taxon>Bacteroidota</taxon>
        <taxon>Chitinophagia</taxon>
        <taxon>Chitinophagales</taxon>
        <taxon>Chitinophagaceae</taxon>
        <taxon>Chitinophaga</taxon>
    </lineage>
</organism>
<dbReference type="AlphaFoldDB" id="A0A6N8JCT9"/>
<keyword evidence="3" id="KW-1185">Reference proteome</keyword>
<name>A0A6N8JCT9_9BACT</name>
<reference evidence="2 3" key="1">
    <citation type="submission" date="2019-12" db="EMBL/GenBank/DDBJ databases">
        <title>The draft genomic sequence of strain Chitinophaga oryziterrae JCM 16595.</title>
        <authorList>
            <person name="Zhang X."/>
        </authorList>
    </citation>
    <scope>NUCLEOTIDE SEQUENCE [LARGE SCALE GENOMIC DNA]</scope>
    <source>
        <strain evidence="2 3">JCM 16595</strain>
    </source>
</reference>
<sequence length="1252" mass="135711">MPHDRSKSQPVHDTSRAAAHNQNSSGISRPAVIPVQKVQEAPLPDEGSKTPVQLTAWPVVQKQQVIQLYGNPDEEVANALIKKDLILGLITTGDYTTAIDSYKELKVTLKETYHGSWEGGKGIFKRHTEPMLAYVREVIAAFNAPLLVLLKECVTFYGDLSVEYESNYNNLYEQIASELNAGRDATALNESLKKMASDHKEAFLKKEAVTASIINFNKKAGTDTNVTYAKDDKETIRDTKLIAVPDEQLGASYKKNRSLVALSTSHGKEVKKTIDTPGDQALKKDVALILMAGSTERKEAITALFGEDVIKPASIFTQINKHHRSDNIADVVTLLQAIGLDNLPQALGLIEQVGPKGTISEINSFYTVSKTVKGGAPAIAEVILFLGQIEFTAVKALTDFVTEAGKHGGLNAVKPVWNAAKTNDNIAGVTDLLKDGVIPVTLLADTLEIALTFAGKKGKSNAADWGKLLKVTGWSKEELIALASAFDTNPGNVTPERWAEAALKDPTLKTKPDEVRATARLNHFANSEWYENHDTNKLSSPKKAKKKYTQLLQALLGDTPLKDLGDISFDNIKGDFLSMLVFFNRHIASFDAISGQGYDRTGGAGKYARSDKDHELNEQYKGLVGAQGINVDTLLQPVSSSLLDLQSKGAISGGKPITSTAIGTTAYSTGGGSVASAGLPSHNLKILQDQQDIIAVSLDPKKSKETLFNAPVHPIAPEKSRTLDDKGVALDSLVDKQKTALAGKIGTDPKYDNFHDGLLKDRSKMTNDLSNAINTITGGAKVLNAIGSENHPSLILNVPKTGNKFCYNNIATYTSTEKLVGLMATDFNAAPGQDVKITVRGSFGFQRPTITDTGDSVRLWPGYAPVETILPGLKVLVEKLRSKGGGALGNIGALTSLTSDPGQPILYVEALKTAMRHTSIALNKKIAGGAPDEKKRVYDWLRTRLLIKLQQSGILLEKAATIYDPSSVVIESEKKKQKNKHYLVTADMTDKLQEYTMLYTAATLEPAANPNANHKKAGNFKNTGDAYESKVVSKLAAADYRIFYMDSGEQALITAGILANRFQKNADETTSKVPKSTYINRNPYFEIGVYKGDKRSNLENDDVNGTIVHSDLSPVITSGRTTPKSKADIQKETKSTWQGLDGRVNKPAIIPIIDITNSSIDEVRSLGDMPDNFIIVESLTKHEQLGADKFIMGRLIAVSNTQGTQGNNQLVKTNFLDLAQKIAGPVSNEAYNPLLSQIRANMDKALYSNDLA</sequence>
<proteinExistence type="predicted"/>
<gene>
    <name evidence="2" type="ORF">GO495_16305</name>
</gene>
<evidence type="ECO:0000313" key="2">
    <source>
        <dbReference type="EMBL" id="MVT42156.1"/>
    </source>
</evidence>
<evidence type="ECO:0000313" key="3">
    <source>
        <dbReference type="Proteomes" id="UP000468388"/>
    </source>
</evidence>
<dbReference type="OrthoDB" id="292792at2"/>
<evidence type="ECO:0000256" key="1">
    <source>
        <dbReference type="SAM" id="MobiDB-lite"/>
    </source>
</evidence>
<dbReference type="EMBL" id="WRXO01000004">
    <property type="protein sequence ID" value="MVT42156.1"/>
    <property type="molecule type" value="Genomic_DNA"/>
</dbReference>
<feature type="region of interest" description="Disordered" evidence="1">
    <location>
        <begin position="1"/>
        <end position="31"/>
    </location>
</feature>